<evidence type="ECO:0000259" key="3">
    <source>
        <dbReference type="Pfam" id="PF04548"/>
    </source>
</evidence>
<sequence length="268" mass="29740">MSRQEHVIVAGNPGSGKSSILNSIIGRVKFESGISLGSGLTTALDSKRIGNVLYSDTPGLDDARIRDRAAKEISYAFRRGGKIKLIFVSTLEAGRLRSTDLATMRIIVEAIQSVGVDPAKQFSIIINKCEPEVLELLENKKNRAMLEVPLNSAAPAGRIAYMPYRDYAAGKHNVLVTTDSNVYKEFLRTAPAFDMSRNKSFAINANGFELTVQRLQEMVEELEKKLKEALNRHGENPQGGFRRFCRKLGSRVCDALDTVFDSFSYFLK</sequence>
<dbReference type="InterPro" id="IPR027417">
    <property type="entry name" value="P-loop_NTPase"/>
</dbReference>
<proteinExistence type="predicted"/>
<dbReference type="Gene3D" id="3.40.50.300">
    <property type="entry name" value="P-loop containing nucleotide triphosphate hydrolases"/>
    <property type="match status" value="1"/>
</dbReference>
<dbReference type="CDD" id="cd00882">
    <property type="entry name" value="Ras_like_GTPase"/>
    <property type="match status" value="1"/>
</dbReference>
<name>A0A2V3J358_9FLOR</name>
<dbReference type="GO" id="GO:0005525">
    <property type="term" value="F:GTP binding"/>
    <property type="evidence" value="ECO:0007669"/>
    <property type="project" value="InterPro"/>
</dbReference>
<evidence type="ECO:0000256" key="2">
    <source>
        <dbReference type="SAM" id="Coils"/>
    </source>
</evidence>
<evidence type="ECO:0000256" key="1">
    <source>
        <dbReference type="ARBA" id="ARBA00022741"/>
    </source>
</evidence>
<dbReference type="SUPFAM" id="SSF52540">
    <property type="entry name" value="P-loop containing nucleoside triphosphate hydrolases"/>
    <property type="match status" value="1"/>
</dbReference>
<evidence type="ECO:0000313" key="5">
    <source>
        <dbReference type="Proteomes" id="UP000247409"/>
    </source>
</evidence>
<dbReference type="OrthoDB" id="165780at2759"/>
<dbReference type="Proteomes" id="UP000247409">
    <property type="component" value="Unassembled WGS sequence"/>
</dbReference>
<dbReference type="EMBL" id="NBIV01000014">
    <property type="protein sequence ID" value="PXF48427.1"/>
    <property type="molecule type" value="Genomic_DNA"/>
</dbReference>
<protein>
    <recommendedName>
        <fullName evidence="3">AIG1-type G domain-containing protein</fullName>
    </recommendedName>
</protein>
<dbReference type="Pfam" id="PF04548">
    <property type="entry name" value="AIG1"/>
    <property type="match status" value="1"/>
</dbReference>
<feature type="domain" description="AIG1-type G" evidence="3">
    <location>
        <begin position="6"/>
        <end position="108"/>
    </location>
</feature>
<dbReference type="InterPro" id="IPR006703">
    <property type="entry name" value="G_AIG1"/>
</dbReference>
<reference evidence="4 5" key="1">
    <citation type="journal article" date="2018" name="Mol. Biol. Evol.">
        <title>Analysis of the draft genome of the red seaweed Gracilariopsis chorda provides insights into genome size evolution in Rhodophyta.</title>
        <authorList>
            <person name="Lee J."/>
            <person name="Yang E.C."/>
            <person name="Graf L."/>
            <person name="Yang J.H."/>
            <person name="Qiu H."/>
            <person name="Zel Zion U."/>
            <person name="Chan C.X."/>
            <person name="Stephens T.G."/>
            <person name="Weber A.P.M."/>
            <person name="Boo G.H."/>
            <person name="Boo S.M."/>
            <person name="Kim K.M."/>
            <person name="Shin Y."/>
            <person name="Jung M."/>
            <person name="Lee S.J."/>
            <person name="Yim H.S."/>
            <person name="Lee J.H."/>
            <person name="Bhattacharya D."/>
            <person name="Yoon H.S."/>
        </authorList>
    </citation>
    <scope>NUCLEOTIDE SEQUENCE [LARGE SCALE GENOMIC DNA]</scope>
    <source>
        <strain evidence="4 5">SKKU-2015</strain>
        <tissue evidence="4">Whole body</tissue>
    </source>
</reference>
<dbReference type="AlphaFoldDB" id="A0A2V3J358"/>
<keyword evidence="5" id="KW-1185">Reference proteome</keyword>
<organism evidence="4 5">
    <name type="scientific">Gracilariopsis chorda</name>
    <dbReference type="NCBI Taxonomy" id="448386"/>
    <lineage>
        <taxon>Eukaryota</taxon>
        <taxon>Rhodophyta</taxon>
        <taxon>Florideophyceae</taxon>
        <taxon>Rhodymeniophycidae</taxon>
        <taxon>Gracilariales</taxon>
        <taxon>Gracilariaceae</taxon>
        <taxon>Gracilariopsis</taxon>
    </lineage>
</organism>
<feature type="coiled-coil region" evidence="2">
    <location>
        <begin position="205"/>
        <end position="232"/>
    </location>
</feature>
<comment type="caution">
    <text evidence="4">The sequence shown here is derived from an EMBL/GenBank/DDBJ whole genome shotgun (WGS) entry which is preliminary data.</text>
</comment>
<gene>
    <name evidence="4" type="ORF">BWQ96_01887</name>
</gene>
<accession>A0A2V3J358</accession>
<keyword evidence="1" id="KW-0547">Nucleotide-binding</keyword>
<evidence type="ECO:0000313" key="4">
    <source>
        <dbReference type="EMBL" id="PXF48427.1"/>
    </source>
</evidence>
<keyword evidence="2" id="KW-0175">Coiled coil</keyword>